<dbReference type="KEGG" id="puo:RZN69_04920"/>
<dbReference type="CDD" id="cd06121">
    <property type="entry name" value="cupin_YML079wp"/>
    <property type="match status" value="1"/>
</dbReference>
<dbReference type="EMBL" id="CP136920">
    <property type="protein sequence ID" value="WOO42422.1"/>
    <property type="molecule type" value="Genomic_DNA"/>
</dbReference>
<reference evidence="2 3" key="1">
    <citation type="submission" date="2023-10" db="EMBL/GenBank/DDBJ databases">
        <title>Rubellicoccus peritrichatus gen. nov., sp. nov., isolated from an algae of coral reef tank.</title>
        <authorList>
            <person name="Luo J."/>
        </authorList>
    </citation>
    <scope>NUCLEOTIDE SEQUENCE [LARGE SCALE GENOMIC DNA]</scope>
    <source>
        <strain evidence="2 3">CR14</strain>
    </source>
</reference>
<dbReference type="AlphaFoldDB" id="A0AAQ3QWY7"/>
<dbReference type="PANTHER" id="PTHR33387:SF3">
    <property type="entry name" value="DUF985 DOMAIN-CONTAINING PROTEIN"/>
    <property type="match status" value="1"/>
</dbReference>
<dbReference type="SUPFAM" id="SSF51182">
    <property type="entry name" value="RmlC-like cupins"/>
    <property type="match status" value="1"/>
</dbReference>
<evidence type="ECO:0000313" key="3">
    <source>
        <dbReference type="Proteomes" id="UP001304300"/>
    </source>
</evidence>
<dbReference type="PANTHER" id="PTHR33387">
    <property type="entry name" value="RMLC-LIKE JELLY ROLL FOLD PROTEIN"/>
    <property type="match status" value="1"/>
</dbReference>
<dbReference type="InterPro" id="IPR011051">
    <property type="entry name" value="RmlC_Cupin_sf"/>
</dbReference>
<organism evidence="2 3">
    <name type="scientific">Rubellicoccus peritrichatus</name>
    <dbReference type="NCBI Taxonomy" id="3080537"/>
    <lineage>
        <taxon>Bacteria</taxon>
        <taxon>Pseudomonadati</taxon>
        <taxon>Verrucomicrobiota</taxon>
        <taxon>Opitutia</taxon>
        <taxon>Puniceicoccales</taxon>
        <taxon>Cerasicoccaceae</taxon>
        <taxon>Rubellicoccus</taxon>
    </lineage>
</organism>
<feature type="domain" description="DUF985" evidence="1">
    <location>
        <begin position="4"/>
        <end position="147"/>
    </location>
</feature>
<protein>
    <submittedName>
        <fullName evidence="2">Cupin domain-containing protein</fullName>
    </submittedName>
</protein>
<evidence type="ECO:0000313" key="2">
    <source>
        <dbReference type="EMBL" id="WOO42422.1"/>
    </source>
</evidence>
<sequence>MNVEEIIDHLHLEPLPGEGGYFRRIYTHSHRLTTDSLPPEFTASRDLASAIYYLITNNMYSALHRLDATETFHFHFGDAVEMLQLHADGSGETIRIGNDLAKGESPFAEVPSRTWQGTRLIPNGKHGYALLSIVVTPGFDWDDFELADRHTLVTQYPEWQNEITSLTR</sequence>
<gene>
    <name evidence="2" type="ORF">RZN69_04920</name>
</gene>
<keyword evidence="3" id="KW-1185">Reference proteome</keyword>
<dbReference type="InterPro" id="IPR009327">
    <property type="entry name" value="Cupin_DUF985"/>
</dbReference>
<accession>A0AAQ3QWY7</accession>
<evidence type="ECO:0000259" key="1">
    <source>
        <dbReference type="Pfam" id="PF06172"/>
    </source>
</evidence>
<dbReference type="Proteomes" id="UP001304300">
    <property type="component" value="Chromosome"/>
</dbReference>
<dbReference type="RefSeq" id="WP_317834942.1">
    <property type="nucleotide sequence ID" value="NZ_CP136920.1"/>
</dbReference>
<dbReference type="Gene3D" id="2.60.120.10">
    <property type="entry name" value="Jelly Rolls"/>
    <property type="match status" value="1"/>
</dbReference>
<dbReference type="Pfam" id="PF06172">
    <property type="entry name" value="Cupin_5"/>
    <property type="match status" value="1"/>
</dbReference>
<name>A0AAQ3QWY7_9BACT</name>
<proteinExistence type="predicted"/>
<dbReference type="InterPro" id="IPR039935">
    <property type="entry name" value="YML079W-like"/>
</dbReference>
<dbReference type="InterPro" id="IPR014710">
    <property type="entry name" value="RmlC-like_jellyroll"/>
</dbReference>